<dbReference type="GO" id="GO:0045016">
    <property type="term" value="P:mitochondrial magnesium ion transmembrane transport"/>
    <property type="evidence" value="ECO:0007669"/>
    <property type="project" value="TreeGrafter"/>
</dbReference>
<keyword evidence="10" id="KW-0999">Mitochondrion inner membrane</keyword>
<evidence type="ECO:0000256" key="9">
    <source>
        <dbReference type="ARBA" id="ARBA00023136"/>
    </source>
</evidence>
<dbReference type="Gene3D" id="2.40.128.330">
    <property type="match status" value="1"/>
</dbReference>
<feature type="transmembrane region" description="Helical" evidence="10">
    <location>
        <begin position="370"/>
        <end position="390"/>
    </location>
</feature>
<sequence length="429" mass="48571">MQQLSSLLRLTSRRITITTTNITQPIFSCYQCIRCSTITKAGTFQQPRFFLSHQQKRYIHVNENPLAQHALPAKTPDLKLRCTEFDDTGSVRITAGEFRKSDLCQRHSLLPRDLRGIDTHSTYQKPSILVRSEAILVNMTYLKALVKSDLVVLFDTFGSSDSYNQSIFIYDLQERLRSHNELPFEFRAIEAILVSITSSLQSELEVLETPVTKLLSDLEDIADVEESVKQNHLRDLLQYSKKLAKFEKDALSIHDAINDLLDHDEDLAAMYLTAKKAGKPRDASDHEEIELLLEAYLKQTEEIASKASSLISDMRSTEEIVQIILDVSRNSLMWFEIRLSIITLSASIVSVYGAIFGMNLKNYFEDDPVAFGAMTGVAMLTGLGAYMISLRKLKALAQIKKAGRNRNHHDVVDTMATGPTSMIRRLYKL</sequence>
<keyword evidence="9 10" id="KW-0472">Membrane</keyword>
<name>A0AAD5PCB1_9FUNG</name>
<proteinExistence type="inferred from homology"/>
<dbReference type="InterPro" id="IPR039204">
    <property type="entry name" value="MRS2-like"/>
</dbReference>
<dbReference type="Gene3D" id="1.20.58.340">
    <property type="entry name" value="Magnesium transport protein CorA, transmembrane region"/>
    <property type="match status" value="1"/>
</dbReference>
<keyword evidence="7 10" id="KW-1133">Transmembrane helix</keyword>
<dbReference type="Pfam" id="PF22099">
    <property type="entry name" value="MRS2-like"/>
    <property type="match status" value="1"/>
</dbReference>
<reference evidence="11" key="2">
    <citation type="submission" date="2023-02" db="EMBL/GenBank/DDBJ databases">
        <authorList>
            <consortium name="DOE Joint Genome Institute"/>
            <person name="Mondo S.J."/>
            <person name="Chang Y."/>
            <person name="Wang Y."/>
            <person name="Ahrendt S."/>
            <person name="Andreopoulos W."/>
            <person name="Barry K."/>
            <person name="Beard J."/>
            <person name="Benny G.L."/>
            <person name="Blankenship S."/>
            <person name="Bonito G."/>
            <person name="Cuomo C."/>
            <person name="Desiro A."/>
            <person name="Gervers K.A."/>
            <person name="Hundley H."/>
            <person name="Kuo A."/>
            <person name="LaButti K."/>
            <person name="Lang B.F."/>
            <person name="Lipzen A."/>
            <person name="O'Donnell K."/>
            <person name="Pangilinan J."/>
            <person name="Reynolds N."/>
            <person name="Sandor L."/>
            <person name="Smith M.W."/>
            <person name="Tsang A."/>
            <person name="Grigoriev I.V."/>
            <person name="Stajich J.E."/>
            <person name="Spatafora J.W."/>
        </authorList>
    </citation>
    <scope>NUCLEOTIDE SEQUENCE</scope>
    <source>
        <strain evidence="11">RSA 2281</strain>
    </source>
</reference>
<dbReference type="CDD" id="cd12823">
    <property type="entry name" value="Mrs2_Mfm1p-like"/>
    <property type="match status" value="1"/>
</dbReference>
<keyword evidence="10" id="KW-0496">Mitochondrion</keyword>
<reference evidence="11" key="1">
    <citation type="journal article" date="2022" name="IScience">
        <title>Evolution of zygomycete secretomes and the origins of terrestrial fungal ecologies.</title>
        <authorList>
            <person name="Chang Y."/>
            <person name="Wang Y."/>
            <person name="Mondo S."/>
            <person name="Ahrendt S."/>
            <person name="Andreopoulos W."/>
            <person name="Barry K."/>
            <person name="Beard J."/>
            <person name="Benny G.L."/>
            <person name="Blankenship S."/>
            <person name="Bonito G."/>
            <person name="Cuomo C."/>
            <person name="Desiro A."/>
            <person name="Gervers K.A."/>
            <person name="Hundley H."/>
            <person name="Kuo A."/>
            <person name="LaButti K."/>
            <person name="Lang B.F."/>
            <person name="Lipzen A."/>
            <person name="O'Donnell K."/>
            <person name="Pangilinan J."/>
            <person name="Reynolds N."/>
            <person name="Sandor L."/>
            <person name="Smith M.E."/>
            <person name="Tsang A."/>
            <person name="Grigoriev I.V."/>
            <person name="Stajich J.E."/>
            <person name="Spatafora J.W."/>
        </authorList>
    </citation>
    <scope>NUCLEOTIDE SEQUENCE</scope>
    <source>
        <strain evidence="11">RSA 2281</strain>
    </source>
</reference>
<evidence type="ECO:0000256" key="3">
    <source>
        <dbReference type="ARBA" id="ARBA00022448"/>
    </source>
</evidence>
<dbReference type="Proteomes" id="UP001209540">
    <property type="component" value="Unassembled WGS sequence"/>
</dbReference>
<dbReference type="PANTHER" id="PTHR13890">
    <property type="entry name" value="RNA SPLICING PROTEIN MRS2, MITOCHONDRIAL"/>
    <property type="match status" value="1"/>
</dbReference>
<accession>A0AAD5PCB1</accession>
<evidence type="ECO:0000256" key="8">
    <source>
        <dbReference type="ARBA" id="ARBA00023065"/>
    </source>
</evidence>
<comment type="similarity">
    <text evidence="2 10">Belongs to the CorA metal ion transporter (MIT) (TC 1.A.35) family.</text>
</comment>
<evidence type="ECO:0000313" key="11">
    <source>
        <dbReference type="EMBL" id="KAI9258877.1"/>
    </source>
</evidence>
<keyword evidence="5 10" id="KW-0460">Magnesium</keyword>
<dbReference type="GO" id="GO:0015095">
    <property type="term" value="F:magnesium ion transmembrane transporter activity"/>
    <property type="evidence" value="ECO:0007669"/>
    <property type="project" value="TreeGrafter"/>
</dbReference>
<evidence type="ECO:0000256" key="10">
    <source>
        <dbReference type="RuleBase" id="RU366042"/>
    </source>
</evidence>
<feature type="transmembrane region" description="Helical" evidence="10">
    <location>
        <begin position="339"/>
        <end position="358"/>
    </location>
</feature>
<protein>
    <recommendedName>
        <fullName evidence="10">Magnesium transporter</fullName>
    </recommendedName>
</protein>
<comment type="subcellular location">
    <subcellularLocation>
        <location evidence="1">Membrane</location>
        <topology evidence="1">Multi-pass membrane protein</topology>
    </subcellularLocation>
    <subcellularLocation>
        <location evidence="10">Mitochondrion inner membrane</location>
        <topology evidence="10">Multi-pass membrane protein</topology>
    </subcellularLocation>
</comment>
<keyword evidence="12" id="KW-1185">Reference proteome</keyword>
<evidence type="ECO:0000256" key="6">
    <source>
        <dbReference type="ARBA" id="ARBA00022946"/>
    </source>
</evidence>
<evidence type="ECO:0000256" key="4">
    <source>
        <dbReference type="ARBA" id="ARBA00022692"/>
    </source>
</evidence>
<evidence type="ECO:0000256" key="5">
    <source>
        <dbReference type="ARBA" id="ARBA00022842"/>
    </source>
</evidence>
<gene>
    <name evidence="11" type="ORF">BDA99DRAFT_514417</name>
</gene>
<dbReference type="AlphaFoldDB" id="A0AAD5PCB1"/>
<keyword evidence="3 10" id="KW-0813">Transport</keyword>
<keyword evidence="6" id="KW-0809">Transit peptide</keyword>
<evidence type="ECO:0000256" key="2">
    <source>
        <dbReference type="ARBA" id="ARBA00009765"/>
    </source>
</evidence>
<comment type="caution">
    <text evidence="11">The sequence shown here is derived from an EMBL/GenBank/DDBJ whole genome shotgun (WGS) entry which is preliminary data.</text>
</comment>
<evidence type="ECO:0000256" key="1">
    <source>
        <dbReference type="ARBA" id="ARBA00004141"/>
    </source>
</evidence>
<organism evidence="11 12">
    <name type="scientific">Phascolomyces articulosus</name>
    <dbReference type="NCBI Taxonomy" id="60185"/>
    <lineage>
        <taxon>Eukaryota</taxon>
        <taxon>Fungi</taxon>
        <taxon>Fungi incertae sedis</taxon>
        <taxon>Mucoromycota</taxon>
        <taxon>Mucoromycotina</taxon>
        <taxon>Mucoromycetes</taxon>
        <taxon>Mucorales</taxon>
        <taxon>Lichtheimiaceae</taxon>
        <taxon>Phascolomyces</taxon>
    </lineage>
</organism>
<dbReference type="PANTHER" id="PTHR13890:SF0">
    <property type="entry name" value="MAGNESIUM TRANSPORTER MRS2 HOMOLOG, MITOCHONDRIAL"/>
    <property type="match status" value="1"/>
</dbReference>
<evidence type="ECO:0000256" key="7">
    <source>
        <dbReference type="ARBA" id="ARBA00022989"/>
    </source>
</evidence>
<dbReference type="EMBL" id="JAIXMP010000018">
    <property type="protein sequence ID" value="KAI9258877.1"/>
    <property type="molecule type" value="Genomic_DNA"/>
</dbReference>
<dbReference type="GO" id="GO:0005743">
    <property type="term" value="C:mitochondrial inner membrane"/>
    <property type="evidence" value="ECO:0007669"/>
    <property type="project" value="UniProtKB-SubCell"/>
</dbReference>
<keyword evidence="8 10" id="KW-0406">Ion transport</keyword>
<keyword evidence="4 10" id="KW-0812">Transmembrane</keyword>
<evidence type="ECO:0000313" key="12">
    <source>
        <dbReference type="Proteomes" id="UP001209540"/>
    </source>
</evidence>